<evidence type="ECO:0000256" key="3">
    <source>
        <dbReference type="ARBA" id="ARBA00022475"/>
    </source>
</evidence>
<comment type="subcellular location">
    <subcellularLocation>
        <location evidence="2">Cell membrane</location>
    </subcellularLocation>
    <subcellularLocation>
        <location evidence="1">Membrane</location>
        <topology evidence="1">Single-pass membrane protein</topology>
    </subcellularLocation>
</comment>
<organism evidence="11 12">
    <name type="scientific">Deinococcus aquiradiocola</name>
    <dbReference type="NCBI Taxonomy" id="393059"/>
    <lineage>
        <taxon>Bacteria</taxon>
        <taxon>Thermotogati</taxon>
        <taxon>Deinococcota</taxon>
        <taxon>Deinococci</taxon>
        <taxon>Deinococcales</taxon>
        <taxon>Deinococcaceae</taxon>
        <taxon>Deinococcus</taxon>
    </lineage>
</organism>
<keyword evidence="12" id="KW-1185">Reference proteome</keyword>
<dbReference type="PANTHER" id="PTHR37461">
    <property type="entry name" value="ANTI-SIGMA-K FACTOR RSKA"/>
    <property type="match status" value="1"/>
</dbReference>
<dbReference type="Proteomes" id="UP000635726">
    <property type="component" value="Unassembled WGS sequence"/>
</dbReference>
<evidence type="ECO:0000256" key="8">
    <source>
        <dbReference type="ARBA" id="ARBA00030803"/>
    </source>
</evidence>
<dbReference type="AlphaFoldDB" id="A0A917P6Y4"/>
<dbReference type="PANTHER" id="PTHR37461:SF1">
    <property type="entry name" value="ANTI-SIGMA-K FACTOR RSKA"/>
    <property type="match status" value="1"/>
</dbReference>
<keyword evidence="5 9" id="KW-1133">Transmembrane helix</keyword>
<dbReference type="RefSeq" id="WP_188960645.1">
    <property type="nucleotide sequence ID" value="NZ_BMOE01000001.1"/>
</dbReference>
<sequence>MLDRHQLTSDLLADYALGFLSPEEAAEVEAALDLHPQAREELNAYLNGLTDLVMDLGPSPVPDGAEDRLMARLNADLAAPTHTRATAAPAPQAAAPAPTPLQVPARRPWLYPVLAVAAAAALAVVLLPTLRGTPHDLAYYQRQPGSVTTPIRTPAGQTVAQVVRLTDGHAYVRMQASVPSGRAYQAWKIENGKPVSLGLFKGQNYVAALPAGTVFAVTVEPETGSDQPTTTPLFANAI</sequence>
<evidence type="ECO:0000259" key="10">
    <source>
        <dbReference type="Pfam" id="PF10099"/>
    </source>
</evidence>
<comment type="caution">
    <text evidence="11">The sequence shown here is derived from an EMBL/GenBank/DDBJ whole genome shotgun (WGS) entry which is preliminary data.</text>
</comment>
<evidence type="ECO:0000256" key="4">
    <source>
        <dbReference type="ARBA" id="ARBA00022692"/>
    </source>
</evidence>
<gene>
    <name evidence="11" type="ORF">GCM10008939_05270</name>
</gene>
<dbReference type="InterPro" id="IPR041916">
    <property type="entry name" value="Anti_sigma_zinc_sf"/>
</dbReference>
<dbReference type="GO" id="GO:0006417">
    <property type="term" value="P:regulation of translation"/>
    <property type="evidence" value="ECO:0007669"/>
    <property type="project" value="TreeGrafter"/>
</dbReference>
<dbReference type="EMBL" id="BMOE01000001">
    <property type="protein sequence ID" value="GGJ64312.1"/>
    <property type="molecule type" value="Genomic_DNA"/>
</dbReference>
<reference evidence="11" key="2">
    <citation type="submission" date="2020-09" db="EMBL/GenBank/DDBJ databases">
        <authorList>
            <person name="Sun Q."/>
            <person name="Ohkuma M."/>
        </authorList>
    </citation>
    <scope>NUCLEOTIDE SEQUENCE</scope>
    <source>
        <strain evidence="11">JCM 14371</strain>
    </source>
</reference>
<name>A0A917P6Y4_9DEIO</name>
<dbReference type="InterPro" id="IPR051474">
    <property type="entry name" value="Anti-sigma-K/W_factor"/>
</dbReference>
<evidence type="ECO:0000256" key="7">
    <source>
        <dbReference type="ARBA" id="ARBA00029829"/>
    </source>
</evidence>
<evidence type="ECO:0000256" key="6">
    <source>
        <dbReference type="ARBA" id="ARBA00023136"/>
    </source>
</evidence>
<keyword evidence="3" id="KW-1003">Cell membrane</keyword>
<feature type="transmembrane region" description="Helical" evidence="9">
    <location>
        <begin position="109"/>
        <end position="130"/>
    </location>
</feature>
<evidence type="ECO:0000313" key="11">
    <source>
        <dbReference type="EMBL" id="GGJ64312.1"/>
    </source>
</evidence>
<keyword evidence="4 9" id="KW-0812">Transmembrane</keyword>
<dbReference type="GO" id="GO:0005886">
    <property type="term" value="C:plasma membrane"/>
    <property type="evidence" value="ECO:0007669"/>
    <property type="project" value="UniProtKB-SubCell"/>
</dbReference>
<keyword evidence="6 9" id="KW-0472">Membrane</keyword>
<evidence type="ECO:0000256" key="9">
    <source>
        <dbReference type="SAM" id="Phobius"/>
    </source>
</evidence>
<feature type="domain" description="Anti-sigma K factor RskA C-terminal" evidence="10">
    <location>
        <begin position="115"/>
        <end position="232"/>
    </location>
</feature>
<accession>A0A917P6Y4</accession>
<dbReference type="Pfam" id="PF10099">
    <property type="entry name" value="RskA_C"/>
    <property type="match status" value="1"/>
</dbReference>
<dbReference type="InterPro" id="IPR018764">
    <property type="entry name" value="RskA_C"/>
</dbReference>
<evidence type="ECO:0000256" key="2">
    <source>
        <dbReference type="ARBA" id="ARBA00004236"/>
    </source>
</evidence>
<proteinExistence type="predicted"/>
<evidence type="ECO:0000313" key="12">
    <source>
        <dbReference type="Proteomes" id="UP000635726"/>
    </source>
</evidence>
<reference evidence="11" key="1">
    <citation type="journal article" date="2014" name="Int. J. Syst. Evol. Microbiol.">
        <title>Complete genome sequence of Corynebacterium casei LMG S-19264T (=DSM 44701T), isolated from a smear-ripened cheese.</title>
        <authorList>
            <consortium name="US DOE Joint Genome Institute (JGI-PGF)"/>
            <person name="Walter F."/>
            <person name="Albersmeier A."/>
            <person name="Kalinowski J."/>
            <person name="Ruckert C."/>
        </authorList>
    </citation>
    <scope>NUCLEOTIDE SEQUENCE</scope>
    <source>
        <strain evidence="11">JCM 14371</strain>
    </source>
</reference>
<evidence type="ECO:0000256" key="1">
    <source>
        <dbReference type="ARBA" id="ARBA00004167"/>
    </source>
</evidence>
<dbReference type="GO" id="GO:0016989">
    <property type="term" value="F:sigma factor antagonist activity"/>
    <property type="evidence" value="ECO:0007669"/>
    <property type="project" value="TreeGrafter"/>
</dbReference>
<evidence type="ECO:0000256" key="5">
    <source>
        <dbReference type="ARBA" id="ARBA00022989"/>
    </source>
</evidence>
<protein>
    <recommendedName>
        <fullName evidence="8">Regulator of SigK</fullName>
    </recommendedName>
    <alternativeName>
        <fullName evidence="7">Sigma-K anti-sigma factor RskA</fullName>
    </alternativeName>
</protein>
<dbReference type="Gene3D" id="1.10.10.1320">
    <property type="entry name" value="Anti-sigma factor, zinc-finger domain"/>
    <property type="match status" value="1"/>
</dbReference>